<keyword evidence="1" id="KW-1278">Translocase</keyword>
<comment type="subcellular location">
    <subcellularLocation>
        <location evidence="1">Mitochondrion membrane</location>
        <topology evidence="1">Multi-pass membrane protein</topology>
    </subcellularLocation>
</comment>
<comment type="catalytic activity">
    <reaction evidence="1">
        <text>a ubiquinone + NADH + 5 H(+)(in) = a ubiquinol + NAD(+) + 4 H(+)(out)</text>
        <dbReference type="Rhea" id="RHEA:29091"/>
        <dbReference type="Rhea" id="RHEA-COMP:9565"/>
        <dbReference type="Rhea" id="RHEA-COMP:9566"/>
        <dbReference type="ChEBI" id="CHEBI:15378"/>
        <dbReference type="ChEBI" id="CHEBI:16389"/>
        <dbReference type="ChEBI" id="CHEBI:17976"/>
        <dbReference type="ChEBI" id="CHEBI:57540"/>
        <dbReference type="ChEBI" id="CHEBI:57945"/>
        <dbReference type="EC" id="7.1.1.2"/>
    </reaction>
</comment>
<dbReference type="PANTHER" id="PTHR33269">
    <property type="entry name" value="NADH-UBIQUINONE OXIDOREDUCTASE CHAIN 6"/>
    <property type="match status" value="1"/>
</dbReference>
<feature type="transmembrane region" description="Helical" evidence="1">
    <location>
        <begin position="30"/>
        <end position="49"/>
    </location>
</feature>
<protein>
    <recommendedName>
        <fullName evidence="1">NADH-ubiquinone oxidoreductase chain 6</fullName>
        <ecNumber evidence="1">7.1.1.2</ecNumber>
    </recommendedName>
</protein>
<keyword evidence="1" id="KW-0812">Transmembrane</keyword>
<keyword evidence="3" id="KW-1185">Reference proteome</keyword>
<dbReference type="PANTHER" id="PTHR33269:SF17">
    <property type="entry name" value="NADH-UBIQUINONE OXIDOREDUCTASE CHAIN 6"/>
    <property type="match status" value="1"/>
</dbReference>
<keyword evidence="1" id="KW-0520">NAD</keyword>
<comment type="similarity">
    <text evidence="1">Belongs to the complex I subunit 6 family.</text>
</comment>
<dbReference type="EC" id="7.1.1.2" evidence="1"/>
<dbReference type="InterPro" id="IPR001457">
    <property type="entry name" value="NADH_UbQ/plastoQ_OxRdtase_su6"/>
</dbReference>
<feature type="transmembrane region" description="Helical" evidence="1">
    <location>
        <begin position="169"/>
        <end position="189"/>
    </location>
</feature>
<dbReference type="AlphaFoldDB" id="A0AAN7YNW4"/>
<feature type="transmembrane region" description="Helical" evidence="1">
    <location>
        <begin position="6"/>
        <end position="23"/>
    </location>
</feature>
<dbReference type="Proteomes" id="UP001344447">
    <property type="component" value="Unassembled WGS sequence"/>
</dbReference>
<organism evidence="2 3">
    <name type="scientific">Dictyostelium firmibasis</name>
    <dbReference type="NCBI Taxonomy" id="79012"/>
    <lineage>
        <taxon>Eukaryota</taxon>
        <taxon>Amoebozoa</taxon>
        <taxon>Evosea</taxon>
        <taxon>Eumycetozoa</taxon>
        <taxon>Dictyostelia</taxon>
        <taxon>Dictyosteliales</taxon>
        <taxon>Dictyosteliaceae</taxon>
        <taxon>Dictyostelium</taxon>
    </lineage>
</organism>
<feature type="transmembrane region" description="Helical" evidence="1">
    <location>
        <begin position="91"/>
        <end position="110"/>
    </location>
</feature>
<dbReference type="GO" id="GO:0031966">
    <property type="term" value="C:mitochondrial membrane"/>
    <property type="evidence" value="ECO:0007669"/>
    <property type="project" value="UniProtKB-SubCell"/>
</dbReference>
<dbReference type="Gene3D" id="1.20.120.1200">
    <property type="entry name" value="NADH-ubiquinone/plastoquinone oxidoreductase chain 6, subunit NuoJ"/>
    <property type="match status" value="1"/>
</dbReference>
<comment type="caution">
    <text evidence="2">The sequence shown here is derived from an EMBL/GenBank/DDBJ whole genome shotgun (WGS) entry which is preliminary data.</text>
</comment>
<gene>
    <name evidence="2" type="ORF">RB653_011165</name>
</gene>
<keyword evidence="1" id="KW-0679">Respiratory chain</keyword>
<dbReference type="GO" id="GO:0008137">
    <property type="term" value="F:NADH dehydrogenase (ubiquinone) activity"/>
    <property type="evidence" value="ECO:0007669"/>
    <property type="project" value="UniProtKB-UniRule"/>
</dbReference>
<keyword evidence="1" id="KW-0813">Transport</keyword>
<comment type="function">
    <text evidence="1">Core subunit of the mitochondrial membrane respiratory chain NADH dehydrogenase (Complex I) which catalyzes electron transfer from NADH through the respiratory chain, using ubiquinone as an electron acceptor. Essential for the catalytic activity and assembly of complex I.</text>
</comment>
<accession>A0AAN7YNW4</accession>
<name>A0AAN7YNW4_9MYCE</name>
<keyword evidence="1" id="KW-1133">Transmembrane helix</keyword>
<keyword evidence="1" id="KW-0830">Ubiquinone</keyword>
<feature type="transmembrane region" description="Helical" evidence="1">
    <location>
        <begin position="55"/>
        <end position="79"/>
    </location>
</feature>
<sequence length="227" mass="26021">MDSTLGLLVILLGIIMICTLVILRSVNPIYSILNLIVIYGCYAAILLTVEMEFLACIYILVNVGAIAVLFLFIVMMININIVEIQETMRKYNIYMIVGIIGVIGIIGILITNYNIRLKEEVIADFSMFLTTSESNQLTVVPTYLDYYTLFTETTDIRTMGSNVIYGSQSIWFIMACIILLIGMVGVIYITEDLIIEKRHLNERRRQDINSQVLREYKTTIRNYREIQ</sequence>
<evidence type="ECO:0000256" key="1">
    <source>
        <dbReference type="RuleBase" id="RU004430"/>
    </source>
</evidence>
<dbReference type="Pfam" id="PF00499">
    <property type="entry name" value="Oxidored_q3"/>
    <property type="match status" value="1"/>
</dbReference>
<evidence type="ECO:0000313" key="2">
    <source>
        <dbReference type="EMBL" id="KAK5574386.1"/>
    </source>
</evidence>
<keyword evidence="1" id="KW-0249">Electron transport</keyword>
<dbReference type="EMBL" id="JAVFKY010000009">
    <property type="protein sequence ID" value="KAK5574386.1"/>
    <property type="molecule type" value="Genomic_DNA"/>
</dbReference>
<keyword evidence="1" id="KW-0472">Membrane</keyword>
<geneLocation type="mitochondrion" evidence="2"/>
<keyword evidence="1 2" id="KW-0496">Mitochondrion</keyword>
<proteinExistence type="inferred from homology"/>
<evidence type="ECO:0000313" key="3">
    <source>
        <dbReference type="Proteomes" id="UP001344447"/>
    </source>
</evidence>
<reference evidence="2 3" key="1">
    <citation type="submission" date="2023-11" db="EMBL/GenBank/DDBJ databases">
        <title>Dfirmibasis_genome.</title>
        <authorList>
            <person name="Edelbroek B."/>
            <person name="Kjellin J."/>
            <person name="Jerlstrom-Hultqvist J."/>
            <person name="Soderbom F."/>
        </authorList>
    </citation>
    <scope>NUCLEOTIDE SEQUENCE [LARGE SCALE GENOMIC DNA]</scope>
    <source>
        <strain evidence="2 3">TNS-C-14</strain>
    </source>
</reference>
<dbReference type="InterPro" id="IPR042106">
    <property type="entry name" value="Nuo/plastoQ_OxRdtase_6_NuoJ"/>
</dbReference>